<evidence type="ECO:0000313" key="10">
    <source>
        <dbReference type="EMBL" id="VAW79714.1"/>
    </source>
</evidence>
<protein>
    <submittedName>
        <fullName evidence="10">Lipoprotein releasing system transmembrane protein LolC/LolE</fullName>
    </submittedName>
</protein>
<dbReference type="EMBL" id="UOFM01000321">
    <property type="protein sequence ID" value="VAW79714.1"/>
    <property type="molecule type" value="Genomic_DNA"/>
</dbReference>
<feature type="transmembrane region" description="Helical" evidence="7">
    <location>
        <begin position="318"/>
        <end position="347"/>
    </location>
</feature>
<dbReference type="GO" id="GO:0044874">
    <property type="term" value="P:lipoprotein localization to outer membrane"/>
    <property type="evidence" value="ECO:0007669"/>
    <property type="project" value="TreeGrafter"/>
</dbReference>
<reference evidence="10" key="1">
    <citation type="submission" date="2018-06" db="EMBL/GenBank/DDBJ databases">
        <authorList>
            <person name="Zhirakovskaya E."/>
        </authorList>
    </citation>
    <scope>NUCLEOTIDE SEQUENCE</scope>
</reference>
<evidence type="ECO:0000256" key="2">
    <source>
        <dbReference type="ARBA" id="ARBA00022448"/>
    </source>
</evidence>
<evidence type="ECO:0000256" key="6">
    <source>
        <dbReference type="ARBA" id="ARBA00023136"/>
    </source>
</evidence>
<evidence type="ECO:0000259" key="8">
    <source>
        <dbReference type="Pfam" id="PF02687"/>
    </source>
</evidence>
<proteinExistence type="predicted"/>
<evidence type="ECO:0000256" key="1">
    <source>
        <dbReference type="ARBA" id="ARBA00004651"/>
    </source>
</evidence>
<dbReference type="GO" id="GO:0098797">
    <property type="term" value="C:plasma membrane protein complex"/>
    <property type="evidence" value="ECO:0007669"/>
    <property type="project" value="TreeGrafter"/>
</dbReference>
<organism evidence="10">
    <name type="scientific">hydrothermal vent metagenome</name>
    <dbReference type="NCBI Taxonomy" id="652676"/>
    <lineage>
        <taxon>unclassified sequences</taxon>
        <taxon>metagenomes</taxon>
        <taxon>ecological metagenomes</taxon>
    </lineage>
</organism>
<name>A0A3B0ZEB2_9ZZZZ</name>
<gene>
    <name evidence="10" type="ORF">MNBD_GAMMA14-1380</name>
</gene>
<dbReference type="InterPro" id="IPR051447">
    <property type="entry name" value="Lipoprotein-release_system"/>
</dbReference>
<dbReference type="InterPro" id="IPR011925">
    <property type="entry name" value="LolCE_TM"/>
</dbReference>
<keyword evidence="4 7" id="KW-0812">Transmembrane</keyword>
<evidence type="ECO:0000256" key="3">
    <source>
        <dbReference type="ARBA" id="ARBA00022475"/>
    </source>
</evidence>
<dbReference type="GO" id="GO:0042953">
    <property type="term" value="P:lipoprotein transport"/>
    <property type="evidence" value="ECO:0007669"/>
    <property type="project" value="InterPro"/>
</dbReference>
<evidence type="ECO:0000256" key="5">
    <source>
        <dbReference type="ARBA" id="ARBA00022989"/>
    </source>
</evidence>
<keyword evidence="6 7" id="KW-0472">Membrane</keyword>
<dbReference type="InterPro" id="IPR003838">
    <property type="entry name" value="ABC3_permease_C"/>
</dbReference>
<dbReference type="Pfam" id="PF12704">
    <property type="entry name" value="MacB_PCD"/>
    <property type="match status" value="1"/>
</dbReference>
<keyword evidence="5 7" id="KW-1133">Transmembrane helix</keyword>
<feature type="transmembrane region" description="Helical" evidence="7">
    <location>
        <begin position="275"/>
        <end position="298"/>
    </location>
</feature>
<feature type="domain" description="ABC3 transporter permease C-terminal" evidence="8">
    <location>
        <begin position="278"/>
        <end position="411"/>
    </location>
</feature>
<evidence type="ECO:0000259" key="9">
    <source>
        <dbReference type="Pfam" id="PF12704"/>
    </source>
</evidence>
<evidence type="ECO:0000256" key="7">
    <source>
        <dbReference type="SAM" id="Phobius"/>
    </source>
</evidence>
<comment type="subcellular location">
    <subcellularLocation>
        <location evidence="1">Cell membrane</location>
        <topology evidence="1">Multi-pass membrane protein</topology>
    </subcellularLocation>
</comment>
<feature type="domain" description="MacB-like periplasmic core" evidence="9">
    <location>
        <begin position="30"/>
        <end position="246"/>
    </location>
</feature>
<keyword evidence="2" id="KW-0813">Transport</keyword>
<dbReference type="PANTHER" id="PTHR30489:SF0">
    <property type="entry name" value="LIPOPROTEIN-RELEASING SYSTEM TRANSMEMBRANE PROTEIN LOLE"/>
    <property type="match status" value="1"/>
</dbReference>
<accession>A0A3B0ZEB2</accession>
<feature type="transmembrane region" description="Helical" evidence="7">
    <location>
        <begin position="25"/>
        <end position="51"/>
    </location>
</feature>
<dbReference type="PANTHER" id="PTHR30489">
    <property type="entry name" value="LIPOPROTEIN-RELEASING SYSTEM TRANSMEMBRANE PROTEIN LOLE"/>
    <property type="match status" value="1"/>
</dbReference>
<dbReference type="NCBIfam" id="TIGR02212">
    <property type="entry name" value="lolCE"/>
    <property type="match status" value="1"/>
</dbReference>
<feature type="transmembrane region" description="Helical" evidence="7">
    <location>
        <begin position="384"/>
        <end position="404"/>
    </location>
</feature>
<evidence type="ECO:0000256" key="4">
    <source>
        <dbReference type="ARBA" id="ARBA00022692"/>
    </source>
</evidence>
<keyword evidence="3" id="KW-1003">Cell membrane</keyword>
<dbReference type="AlphaFoldDB" id="A0A3B0ZEB2"/>
<sequence length="418" mass="46107">MPRMFRPLEIWIGLRYTGAKRRNHFISFISLISMLGIALGVAALITVLSVMNGFEQELRTRILGMASHATISGSQTPLADWQKAAELARQHPEVIGVAPYVQGEVMLTQGRKVSGALIRGILPSREPAVSTVGEHMTIGRLADLQAGEYRIILGSELAYSLGARVGNYITVVTPQANFSPAGILPRLKRFRVVGIFEVGMYEYDRGVALVHMQDAARLFRLGDKVSGVRLKLEDLFQAPRVARELARQFGGDLTVEDWTHKHANFFRAVQTEKRVMFVILMLIVAVAAFNIVSTLVMVVTDKRADIAILRTLGATPGVILRIFMIQGALIGLLGTAFGLVGGIALALNVETIVPAIERLFGIHFMDPSVYYINVLPSKINWPDVWQIGVVAFLLSFIATLYPAWRASRTQPAEALRYE</sequence>
<dbReference type="Pfam" id="PF02687">
    <property type="entry name" value="FtsX"/>
    <property type="match status" value="1"/>
</dbReference>
<dbReference type="InterPro" id="IPR025857">
    <property type="entry name" value="MacB_PCD"/>
</dbReference>
<keyword evidence="10" id="KW-0449">Lipoprotein</keyword>